<dbReference type="GO" id="GO:0046872">
    <property type="term" value="F:metal ion binding"/>
    <property type="evidence" value="ECO:0007669"/>
    <property type="project" value="UniProtKB-KW"/>
</dbReference>
<dbReference type="KEGG" id="mros:EHO51_09000"/>
<evidence type="ECO:0000256" key="8">
    <source>
        <dbReference type="PIRSR" id="PIRSR000294-1"/>
    </source>
</evidence>
<proteinExistence type="predicted"/>
<feature type="binding site" description="axial binding residue" evidence="9">
    <location>
        <position position="309"/>
    </location>
    <ligand>
        <name>heme c</name>
        <dbReference type="ChEBI" id="CHEBI:61717"/>
        <label>2</label>
    </ligand>
    <ligandPart>
        <name>Fe</name>
        <dbReference type="ChEBI" id="CHEBI:18248"/>
    </ligandPart>
</feature>
<dbReference type="RefSeq" id="WP_124738599.1">
    <property type="nucleotide sequence ID" value="NZ_CP034086.1"/>
</dbReference>
<gene>
    <name evidence="12" type="ORF">EHO51_09000</name>
</gene>
<keyword evidence="6" id="KW-0560">Oxidoreductase</keyword>
<accession>A0A3G8M644</accession>
<evidence type="ECO:0000256" key="10">
    <source>
        <dbReference type="SAM" id="SignalP"/>
    </source>
</evidence>
<dbReference type="EMBL" id="CP034086">
    <property type="protein sequence ID" value="AZG76855.1"/>
    <property type="molecule type" value="Genomic_DNA"/>
</dbReference>
<dbReference type="GO" id="GO:0020037">
    <property type="term" value="F:heme binding"/>
    <property type="evidence" value="ECO:0007669"/>
    <property type="project" value="InterPro"/>
</dbReference>
<dbReference type="InterPro" id="IPR036909">
    <property type="entry name" value="Cyt_c-like_dom_sf"/>
</dbReference>
<feature type="binding site" description="covalent" evidence="8">
    <location>
        <position position="84"/>
    </location>
    <ligand>
        <name>heme c</name>
        <dbReference type="ChEBI" id="CHEBI:61717"/>
        <label>1</label>
    </ligand>
</feature>
<evidence type="ECO:0000259" key="11">
    <source>
        <dbReference type="PROSITE" id="PS51007"/>
    </source>
</evidence>
<dbReference type="InterPro" id="IPR009056">
    <property type="entry name" value="Cyt_c-like_dom"/>
</dbReference>
<dbReference type="SUPFAM" id="SSF46626">
    <property type="entry name" value="Cytochrome c"/>
    <property type="match status" value="2"/>
</dbReference>
<feature type="chain" id="PRO_5018320447" evidence="10">
    <location>
        <begin position="31"/>
        <end position="353"/>
    </location>
</feature>
<dbReference type="Pfam" id="PF03150">
    <property type="entry name" value="CCP_MauG"/>
    <property type="match status" value="1"/>
</dbReference>
<feature type="domain" description="Cytochrome c" evidence="11">
    <location>
        <begin position="62"/>
        <end position="171"/>
    </location>
</feature>
<comment type="cofactor">
    <cofactor evidence="8">
        <name>heme</name>
        <dbReference type="ChEBI" id="CHEBI:30413"/>
    </cofactor>
    <text evidence="8">Binds 2 heme groups.</text>
</comment>
<evidence type="ECO:0000256" key="9">
    <source>
        <dbReference type="PIRSR" id="PIRSR000294-2"/>
    </source>
</evidence>
<feature type="signal peptide" evidence="10">
    <location>
        <begin position="1"/>
        <end position="30"/>
    </location>
</feature>
<dbReference type="PIRSF" id="PIRSF000294">
    <property type="entry name" value="Cytochrome-c_peroxidase"/>
    <property type="match status" value="1"/>
</dbReference>
<evidence type="ECO:0000313" key="13">
    <source>
        <dbReference type="Proteomes" id="UP000273982"/>
    </source>
</evidence>
<dbReference type="AlphaFoldDB" id="A0A3G8M644"/>
<keyword evidence="12" id="KW-0575">Peroxidase</keyword>
<dbReference type="PANTHER" id="PTHR30600:SF7">
    <property type="entry name" value="CYTOCHROME C PEROXIDASE-RELATED"/>
    <property type="match status" value="1"/>
</dbReference>
<feature type="binding site" description="axial binding residue" evidence="9">
    <location>
        <position position="234"/>
    </location>
    <ligand>
        <name>heme c</name>
        <dbReference type="ChEBI" id="CHEBI:61717"/>
        <label>2</label>
    </ligand>
    <ligandPart>
        <name>Fe</name>
        <dbReference type="ChEBI" id="CHEBI:18248"/>
    </ligandPart>
</feature>
<dbReference type="InterPro" id="IPR004852">
    <property type="entry name" value="Di-haem_cyt_c_peroxidsae"/>
</dbReference>
<keyword evidence="3 9" id="KW-0479">Metal-binding</keyword>
<dbReference type="PANTHER" id="PTHR30600">
    <property type="entry name" value="CYTOCHROME C PEROXIDASE-RELATED"/>
    <property type="match status" value="1"/>
</dbReference>
<keyword evidence="2 8" id="KW-0349">Heme</keyword>
<feature type="binding site" description="covalent" evidence="8">
    <location>
        <position position="233"/>
    </location>
    <ligand>
        <name>heme c</name>
        <dbReference type="ChEBI" id="CHEBI:61717"/>
        <label>2</label>
    </ligand>
</feature>
<protein>
    <submittedName>
        <fullName evidence="12">Cytochrome-c peroxidase</fullName>
    </submittedName>
</protein>
<sequence>MATNRSVDLRAPSFLIALVAPLFIAAIAQAEPPNAKTLLEDAKQNFQPIVVPSPGNDSVTAARIELGRRLFFESRVSMDGNVSCAHCHLPEKQASDGLPKAIGVFGKENPRNAPSIFNAALNFKQHWRGDRESLEDQAEKSLLGPASFGNPDQATAMSKLKAIPAYAGAFAKAFPGDKDPINSKNWGVAVGAFERTLLTPSKFDAFLMGDASALTKQEAAGLRKFIDLGCASCHNGAGVGGNSFQKFGVVSDYWKETGVTTPDKGRADVTKNDADLYVFKVASLRNVTQTAPYFHDGSVADLTKAVKIMGKTQLGQDLSEKDAADIVAFLGALTGPVPASYTAPELYPDAQGN</sequence>
<comment type="subcellular location">
    <subcellularLocation>
        <location evidence="1">Periplasm</location>
    </subcellularLocation>
</comment>
<dbReference type="GO" id="GO:0042597">
    <property type="term" value="C:periplasmic space"/>
    <property type="evidence" value="ECO:0007669"/>
    <property type="project" value="UniProtKB-SubCell"/>
</dbReference>
<dbReference type="GO" id="GO:0004130">
    <property type="term" value="F:cytochrome-c peroxidase activity"/>
    <property type="evidence" value="ECO:0007669"/>
    <property type="project" value="TreeGrafter"/>
</dbReference>
<dbReference type="InterPro" id="IPR051395">
    <property type="entry name" value="Cytochrome_c_Peroxidase/MauG"/>
</dbReference>
<evidence type="ECO:0000256" key="2">
    <source>
        <dbReference type="ARBA" id="ARBA00022617"/>
    </source>
</evidence>
<evidence type="ECO:0000313" key="12">
    <source>
        <dbReference type="EMBL" id="AZG76855.1"/>
    </source>
</evidence>
<dbReference type="GO" id="GO:0009055">
    <property type="term" value="F:electron transfer activity"/>
    <property type="evidence" value="ECO:0007669"/>
    <property type="project" value="InterPro"/>
</dbReference>
<keyword evidence="5" id="KW-0574">Periplasm</keyword>
<keyword evidence="7 9" id="KW-0408">Iron</keyword>
<evidence type="ECO:0000256" key="3">
    <source>
        <dbReference type="ARBA" id="ARBA00022723"/>
    </source>
</evidence>
<name>A0A3G8M644_9HYPH</name>
<organism evidence="12 13">
    <name type="scientific">Methylocystis rosea</name>
    <dbReference type="NCBI Taxonomy" id="173366"/>
    <lineage>
        <taxon>Bacteria</taxon>
        <taxon>Pseudomonadati</taxon>
        <taxon>Pseudomonadota</taxon>
        <taxon>Alphaproteobacteria</taxon>
        <taxon>Hyphomicrobiales</taxon>
        <taxon>Methylocystaceae</taxon>
        <taxon>Methylocystis</taxon>
    </lineage>
</organism>
<dbReference type="InterPro" id="IPR026259">
    <property type="entry name" value="MauG/Cytc_peroxidase"/>
</dbReference>
<dbReference type="PROSITE" id="PS51007">
    <property type="entry name" value="CYTC"/>
    <property type="match status" value="2"/>
</dbReference>
<keyword evidence="4 10" id="KW-0732">Signal</keyword>
<evidence type="ECO:0000256" key="6">
    <source>
        <dbReference type="ARBA" id="ARBA00023002"/>
    </source>
</evidence>
<evidence type="ECO:0000256" key="1">
    <source>
        <dbReference type="ARBA" id="ARBA00004418"/>
    </source>
</evidence>
<evidence type="ECO:0000256" key="4">
    <source>
        <dbReference type="ARBA" id="ARBA00022729"/>
    </source>
</evidence>
<feature type="binding site" description="covalent" evidence="8">
    <location>
        <position position="87"/>
    </location>
    <ligand>
        <name>heme c</name>
        <dbReference type="ChEBI" id="CHEBI:61717"/>
        <label>1</label>
    </ligand>
</feature>
<feature type="binding site" description="covalent" evidence="8">
    <location>
        <position position="230"/>
    </location>
    <ligand>
        <name>heme c</name>
        <dbReference type="ChEBI" id="CHEBI:61717"/>
        <label>2</label>
    </ligand>
</feature>
<reference evidence="12 13" key="1">
    <citation type="submission" date="2018-11" db="EMBL/GenBank/DDBJ databases">
        <title>Genome squencing of methanotrophic bacteria isolated from alkaline groundwater in Korea.</title>
        <authorList>
            <person name="Nguyen L.N."/>
        </authorList>
    </citation>
    <scope>NUCLEOTIDE SEQUENCE [LARGE SCALE GENOMIC DNA]</scope>
    <source>
        <strain evidence="12 13">GW6</strain>
    </source>
</reference>
<evidence type="ECO:0000256" key="7">
    <source>
        <dbReference type="ARBA" id="ARBA00023004"/>
    </source>
</evidence>
<feature type="domain" description="Cytochrome c" evidence="11">
    <location>
        <begin position="216"/>
        <end position="334"/>
    </location>
</feature>
<evidence type="ECO:0000256" key="5">
    <source>
        <dbReference type="ARBA" id="ARBA00022764"/>
    </source>
</evidence>
<dbReference type="Gene3D" id="1.10.760.10">
    <property type="entry name" value="Cytochrome c-like domain"/>
    <property type="match status" value="2"/>
</dbReference>
<feature type="binding site" description="axial binding residue" evidence="9">
    <location>
        <position position="88"/>
    </location>
    <ligand>
        <name>heme c</name>
        <dbReference type="ChEBI" id="CHEBI:61717"/>
        <label>1</label>
    </ligand>
    <ligandPart>
        <name>Fe</name>
        <dbReference type="ChEBI" id="CHEBI:18248"/>
    </ligandPart>
</feature>
<dbReference type="Proteomes" id="UP000273982">
    <property type="component" value="Chromosome"/>
</dbReference>
<comment type="PTM">
    <text evidence="8">Binds 2 heme groups per subunit.</text>
</comment>